<dbReference type="EMBL" id="JAQFWQ010000111">
    <property type="protein sequence ID" value="MDA2814267.1"/>
    <property type="molecule type" value="Genomic_DNA"/>
</dbReference>
<gene>
    <name evidence="2" type="ORF">O4J56_26700</name>
</gene>
<evidence type="ECO:0000313" key="2">
    <source>
        <dbReference type="EMBL" id="MDA2814267.1"/>
    </source>
</evidence>
<dbReference type="Proteomes" id="UP001527866">
    <property type="component" value="Unassembled WGS sequence"/>
</dbReference>
<proteinExistence type="predicted"/>
<accession>A0ABT4UBL1</accession>
<keyword evidence="3" id="KW-1185">Reference proteome</keyword>
<feature type="region of interest" description="Disordered" evidence="1">
    <location>
        <begin position="1"/>
        <end position="25"/>
    </location>
</feature>
<reference evidence="2 3" key="1">
    <citation type="submission" date="2023-01" db="EMBL/GenBank/DDBJ databases">
        <title>Draft genome sequence of Nocardiopsis sp. RSe5-2 isolated from halophytes.</title>
        <authorList>
            <person name="Duangmal K."/>
            <person name="Chantavorakit T."/>
        </authorList>
    </citation>
    <scope>NUCLEOTIDE SEQUENCE [LARGE SCALE GENOMIC DNA]</scope>
    <source>
        <strain evidence="2 3">RSe5-2</strain>
    </source>
</reference>
<dbReference type="RefSeq" id="WP_270689600.1">
    <property type="nucleotide sequence ID" value="NZ_JAQFWQ010000111.1"/>
</dbReference>
<evidence type="ECO:0000256" key="1">
    <source>
        <dbReference type="SAM" id="MobiDB-lite"/>
    </source>
</evidence>
<comment type="caution">
    <text evidence="2">The sequence shown here is derived from an EMBL/GenBank/DDBJ whole genome shotgun (WGS) entry which is preliminary data.</text>
</comment>
<evidence type="ECO:0000313" key="3">
    <source>
        <dbReference type="Proteomes" id="UP001527866"/>
    </source>
</evidence>
<sequence length="190" mass="21013">MSGVNNAHGSGAVRHRRRRTPTPVPATEEAAVALYVCSLINNDEQSIPPDSYELLKFPYAGESYDPWEMHPEDQPDGARSGYPDDRSALIWPAVDGWGTLTAMVHWEDGGYTEVRDQYIRDPLDLGSGPDTTCTEHEAHNPGGQYRAKHHALFVHPGTPLAIRVRHNADSAKRVIHCQLKLAIEDDVATP</sequence>
<organism evidence="2 3">
    <name type="scientific">Nocardiopsis endophytica</name>
    <dbReference type="NCBI Taxonomy" id="3018445"/>
    <lineage>
        <taxon>Bacteria</taxon>
        <taxon>Bacillati</taxon>
        <taxon>Actinomycetota</taxon>
        <taxon>Actinomycetes</taxon>
        <taxon>Streptosporangiales</taxon>
        <taxon>Nocardiopsidaceae</taxon>
        <taxon>Nocardiopsis</taxon>
    </lineage>
</organism>
<protein>
    <submittedName>
        <fullName evidence="2">Uncharacterized protein</fullName>
    </submittedName>
</protein>
<name>A0ABT4UBL1_9ACTN</name>